<accession>U2YX89</accession>
<dbReference type="eggNOG" id="arCOG00238">
    <property type="taxonomic scope" value="Archaea"/>
</dbReference>
<evidence type="ECO:0000256" key="5">
    <source>
        <dbReference type="ARBA" id="ARBA00022692"/>
    </source>
</evidence>
<feature type="transmembrane region" description="Helical" evidence="8">
    <location>
        <begin position="59"/>
        <end position="75"/>
    </location>
</feature>
<organism evidence="10 11">
    <name type="scientific">Halarchaeum acidiphilum MH1-52-1</name>
    <dbReference type="NCBI Taxonomy" id="1261545"/>
    <lineage>
        <taxon>Archaea</taxon>
        <taxon>Methanobacteriati</taxon>
        <taxon>Methanobacteriota</taxon>
        <taxon>Stenosarchaea group</taxon>
        <taxon>Halobacteria</taxon>
        <taxon>Halobacteriales</taxon>
        <taxon>Halobacteriaceae</taxon>
    </lineage>
</organism>
<name>U2YX89_9EURY</name>
<feature type="domain" description="Citrate transporter-like" evidence="9">
    <location>
        <begin position="16"/>
        <end position="378"/>
    </location>
</feature>
<keyword evidence="3" id="KW-0813">Transport</keyword>
<proteinExistence type="inferred from homology"/>
<evidence type="ECO:0000313" key="10">
    <source>
        <dbReference type="EMBL" id="GAD53665.1"/>
    </source>
</evidence>
<dbReference type="InterPro" id="IPR000802">
    <property type="entry name" value="Arsenical_pump_ArsB"/>
</dbReference>
<evidence type="ECO:0000256" key="1">
    <source>
        <dbReference type="ARBA" id="ARBA00004651"/>
    </source>
</evidence>
<evidence type="ECO:0000256" key="4">
    <source>
        <dbReference type="ARBA" id="ARBA00022475"/>
    </source>
</evidence>
<dbReference type="InterPro" id="IPR004680">
    <property type="entry name" value="Cit_transptr-like_dom"/>
</dbReference>
<dbReference type="GO" id="GO:0015105">
    <property type="term" value="F:arsenite transmembrane transporter activity"/>
    <property type="evidence" value="ECO:0007669"/>
    <property type="project" value="InterPro"/>
</dbReference>
<feature type="transmembrane region" description="Helical" evidence="8">
    <location>
        <begin position="6"/>
        <end position="21"/>
    </location>
</feature>
<dbReference type="EMBL" id="BATA01000086">
    <property type="protein sequence ID" value="GAD53665.1"/>
    <property type="molecule type" value="Genomic_DNA"/>
</dbReference>
<evidence type="ECO:0000256" key="3">
    <source>
        <dbReference type="ARBA" id="ARBA00022448"/>
    </source>
</evidence>
<dbReference type="PRINTS" id="PR00758">
    <property type="entry name" value="ARSENICPUMP"/>
</dbReference>
<dbReference type="InterPro" id="IPR051475">
    <property type="entry name" value="Diverse_Ion_Transporter"/>
</dbReference>
<dbReference type="RefSeq" id="WP_020221532.1">
    <property type="nucleotide sequence ID" value="NZ_BANO01000072.1"/>
</dbReference>
<dbReference type="CDD" id="cd01116">
    <property type="entry name" value="P_permease"/>
    <property type="match status" value="1"/>
</dbReference>
<comment type="subcellular location">
    <subcellularLocation>
        <location evidence="1">Cell membrane</location>
        <topology evidence="1">Multi-pass membrane protein</topology>
    </subcellularLocation>
</comment>
<protein>
    <recommendedName>
        <fullName evidence="9">Citrate transporter-like domain-containing protein</fullName>
    </recommendedName>
</protein>
<dbReference type="PANTHER" id="PTHR43568:SF1">
    <property type="entry name" value="P PROTEIN"/>
    <property type="match status" value="1"/>
</dbReference>
<evidence type="ECO:0000256" key="7">
    <source>
        <dbReference type="ARBA" id="ARBA00023136"/>
    </source>
</evidence>
<keyword evidence="4" id="KW-1003">Cell membrane</keyword>
<keyword evidence="7 8" id="KW-0472">Membrane</keyword>
<keyword evidence="5 8" id="KW-0812">Transmembrane</keyword>
<comment type="caution">
    <text evidence="10">The sequence shown here is derived from an EMBL/GenBank/DDBJ whole genome shotgun (WGS) entry which is preliminary data.</text>
</comment>
<evidence type="ECO:0000313" key="11">
    <source>
        <dbReference type="Proteomes" id="UP000016986"/>
    </source>
</evidence>
<feature type="transmembrane region" description="Helical" evidence="8">
    <location>
        <begin position="181"/>
        <end position="200"/>
    </location>
</feature>
<sequence>MDVGTLAAVAIFVVTYVLIISERIDRATVAMAGAAAIVIAGLVTGFYTQEEVIVEAIDWNTIGLLLGMMLIVGVIEDTGLFEGLAVYAAKLSQGNYFYLLALFGVLTAIGSMTIDNVTTVLLVAPVSIRICDDLDVDIKPVLLFEAIMANVGGAGTLVGDPPNVLIGSEAGLTYVDFLRNLLPVTVVSILVSLAIVRVLYRDEIAEANRKIAAAGEGAEDTIMSLHPKDQIEDWTLTYKSVIVLLAVTIGFALHSVTGLEPAAVALIGASALLLITDPDMERVVGRVEWTTLLFFAGLFVVVHGISKTGVLTQVAQALTSLTAGSTYLTSIMVLLVSAVGSGVVDNIPFTAAMLPVIHAMNQQLHLHTDVLWWALAMGAAFGGNATYIGSSATVVAVKMSERHGDNIDFTYWLRYGTLIMVGTVIVAICDLTVREFILGAA</sequence>
<feature type="transmembrane region" description="Helical" evidence="8">
    <location>
        <begin position="287"/>
        <end position="306"/>
    </location>
</feature>
<feature type="transmembrane region" description="Helical" evidence="8">
    <location>
        <begin position="326"/>
        <end position="349"/>
    </location>
</feature>
<evidence type="ECO:0000256" key="2">
    <source>
        <dbReference type="ARBA" id="ARBA00009843"/>
    </source>
</evidence>
<feature type="transmembrane region" description="Helical" evidence="8">
    <location>
        <begin position="28"/>
        <end position="47"/>
    </location>
</feature>
<reference evidence="10 11" key="1">
    <citation type="submission" date="2013-09" db="EMBL/GenBank/DDBJ databases">
        <title>Whole genome sequencing of Halarchaeum acidiphilum strain MH1-52-1.</title>
        <authorList>
            <person name="Shimane Y."/>
            <person name="Minegishi H."/>
            <person name="Nishi S."/>
            <person name="Echigo A."/>
            <person name="Shuto A."/>
            <person name="Konishi M."/>
            <person name="Ito T."/>
            <person name="Ohkuma M."/>
            <person name="Ohta Y."/>
            <person name="Nagano Y."/>
            <person name="Tsubouchi T."/>
            <person name="Mori K."/>
            <person name="Usui K."/>
            <person name="Kamekura M."/>
            <person name="Usami R."/>
            <person name="Takaki Y."/>
            <person name="Hatada Y."/>
        </authorList>
    </citation>
    <scope>NUCLEOTIDE SEQUENCE [LARGE SCALE GENOMIC DNA]</scope>
    <source>
        <strain evidence="10 11">JCM 16109</strain>
    </source>
</reference>
<dbReference type="Pfam" id="PF03600">
    <property type="entry name" value="CitMHS"/>
    <property type="match status" value="1"/>
</dbReference>
<feature type="transmembrane region" description="Helical" evidence="8">
    <location>
        <begin position="96"/>
        <end position="114"/>
    </location>
</feature>
<keyword evidence="6 8" id="KW-1133">Transmembrane helix</keyword>
<evidence type="ECO:0000256" key="6">
    <source>
        <dbReference type="ARBA" id="ARBA00022989"/>
    </source>
</evidence>
<evidence type="ECO:0000259" key="9">
    <source>
        <dbReference type="Pfam" id="PF03600"/>
    </source>
</evidence>
<dbReference type="Proteomes" id="UP000016986">
    <property type="component" value="Unassembled WGS sequence"/>
</dbReference>
<evidence type="ECO:0000256" key="8">
    <source>
        <dbReference type="SAM" id="Phobius"/>
    </source>
</evidence>
<dbReference type="OrthoDB" id="19068at2157"/>
<feature type="transmembrane region" description="Helical" evidence="8">
    <location>
        <begin position="236"/>
        <end position="253"/>
    </location>
</feature>
<gene>
    <name evidence="10" type="ORF">MBEHAL_2425</name>
</gene>
<dbReference type="GO" id="GO:0005886">
    <property type="term" value="C:plasma membrane"/>
    <property type="evidence" value="ECO:0007669"/>
    <property type="project" value="UniProtKB-SubCell"/>
</dbReference>
<comment type="similarity">
    <text evidence="2">Belongs to the CitM (TC 2.A.11) transporter family.</text>
</comment>
<feature type="transmembrane region" description="Helical" evidence="8">
    <location>
        <begin position="412"/>
        <end position="433"/>
    </location>
</feature>
<feature type="transmembrane region" description="Helical" evidence="8">
    <location>
        <begin position="370"/>
        <end position="392"/>
    </location>
</feature>
<keyword evidence="11" id="KW-1185">Reference proteome</keyword>
<dbReference type="PANTHER" id="PTHR43568">
    <property type="entry name" value="P PROTEIN"/>
    <property type="match status" value="1"/>
</dbReference>
<dbReference type="AlphaFoldDB" id="U2YX89"/>